<accession>A0ABD2K864</accession>
<dbReference type="EMBL" id="JBICCN010000042">
    <property type="protein sequence ID" value="KAL3099092.1"/>
    <property type="molecule type" value="Genomic_DNA"/>
</dbReference>
<dbReference type="Proteomes" id="UP001620645">
    <property type="component" value="Unassembled WGS sequence"/>
</dbReference>
<keyword evidence="3" id="KW-1185">Reference proteome</keyword>
<feature type="chain" id="PRO_5044788030" evidence="1">
    <location>
        <begin position="26"/>
        <end position="325"/>
    </location>
</feature>
<organism evidence="2 3">
    <name type="scientific">Heterodera schachtii</name>
    <name type="common">Sugarbeet cyst nematode worm</name>
    <name type="synonym">Tylenchus schachtii</name>
    <dbReference type="NCBI Taxonomy" id="97005"/>
    <lineage>
        <taxon>Eukaryota</taxon>
        <taxon>Metazoa</taxon>
        <taxon>Ecdysozoa</taxon>
        <taxon>Nematoda</taxon>
        <taxon>Chromadorea</taxon>
        <taxon>Rhabditida</taxon>
        <taxon>Tylenchina</taxon>
        <taxon>Tylenchomorpha</taxon>
        <taxon>Tylenchoidea</taxon>
        <taxon>Heteroderidae</taxon>
        <taxon>Heteroderinae</taxon>
        <taxon>Heterodera</taxon>
    </lineage>
</organism>
<name>A0ABD2K864_HETSC</name>
<evidence type="ECO:0000256" key="1">
    <source>
        <dbReference type="SAM" id="SignalP"/>
    </source>
</evidence>
<proteinExistence type="predicted"/>
<reference evidence="2 3" key="1">
    <citation type="submission" date="2024-10" db="EMBL/GenBank/DDBJ databases">
        <authorList>
            <person name="Kim D."/>
        </authorList>
    </citation>
    <scope>NUCLEOTIDE SEQUENCE [LARGE SCALE GENOMIC DNA]</scope>
    <source>
        <strain evidence="2">Taebaek</strain>
    </source>
</reference>
<feature type="signal peptide" evidence="1">
    <location>
        <begin position="1"/>
        <end position="25"/>
    </location>
</feature>
<dbReference type="AlphaFoldDB" id="A0ABD2K864"/>
<comment type="caution">
    <text evidence="2">The sequence shown here is derived from an EMBL/GenBank/DDBJ whole genome shotgun (WGS) entry which is preliminary data.</text>
</comment>
<protein>
    <submittedName>
        <fullName evidence="2">Uncharacterized protein</fullName>
    </submittedName>
</protein>
<evidence type="ECO:0000313" key="2">
    <source>
        <dbReference type="EMBL" id="KAL3099092.1"/>
    </source>
</evidence>
<keyword evidence="1" id="KW-0732">Signal</keyword>
<sequence length="325" mass="36885">MTPIGALGIILFAYGLTILLGHCSGLKCKFGDAMEETGYSIYINATTKECIFDQRYCLTVYCFTEGNPAYAITYWQCDWIEEIEECPIFYQTRLENAKGIHFKNPRCTCEYGELNVDMANDKPPARLPTVPTPKTVPTLATVPPPNTPPTPIMNCLIGHYDHNGYGKVENGQCNKEDKFCFVASCTSVTNCTDKKSMMVWSCTRSNDCVAIAARFPGDKYLCQCQFGEQGVNFGNEKRRLPLAMPTQCFASETPLRCLLLEFACKKFEKLFEHANNAKAGRRFKPKENCQKVKERVENMAKRQMELLSNDYFNYGKEMFLEDFVP</sequence>
<evidence type="ECO:0000313" key="3">
    <source>
        <dbReference type="Proteomes" id="UP001620645"/>
    </source>
</evidence>
<gene>
    <name evidence="2" type="ORF">niasHS_001080</name>
</gene>